<sequence>MRRLPGRDWPEEAACPAWPTGAGRLEPVKKLLIRQGLRLVGDVCDLDDLVWADEAGSDQGT</sequence>
<comment type="caution">
    <text evidence="1">The sequence shown here is derived from an EMBL/GenBank/DDBJ whole genome shotgun (WGS) entry which is preliminary data.</text>
</comment>
<keyword evidence="2" id="KW-1185">Reference proteome</keyword>
<dbReference type="Proteomes" id="UP001501842">
    <property type="component" value="Unassembled WGS sequence"/>
</dbReference>
<proteinExistence type="predicted"/>
<reference evidence="1 2" key="1">
    <citation type="journal article" date="2019" name="Int. J. Syst. Evol. Microbiol.">
        <title>The Global Catalogue of Microorganisms (GCM) 10K type strain sequencing project: providing services to taxonomists for standard genome sequencing and annotation.</title>
        <authorList>
            <consortium name="The Broad Institute Genomics Platform"/>
            <consortium name="The Broad Institute Genome Sequencing Center for Infectious Disease"/>
            <person name="Wu L."/>
            <person name="Ma J."/>
        </authorList>
    </citation>
    <scope>NUCLEOTIDE SEQUENCE [LARGE SCALE GENOMIC DNA]</scope>
    <source>
        <strain evidence="1 2">JCM 8201</strain>
    </source>
</reference>
<evidence type="ECO:0000313" key="1">
    <source>
        <dbReference type="EMBL" id="GAA2738837.1"/>
    </source>
</evidence>
<gene>
    <name evidence="1" type="ORF">GCM10010439_74170</name>
</gene>
<accession>A0ABN3UUQ8</accession>
<protein>
    <submittedName>
        <fullName evidence="1">Uncharacterized protein</fullName>
    </submittedName>
</protein>
<name>A0ABN3UUQ8_9ACTN</name>
<evidence type="ECO:0000313" key="2">
    <source>
        <dbReference type="Proteomes" id="UP001501842"/>
    </source>
</evidence>
<organism evidence="1 2">
    <name type="scientific">Actinocorallia aurantiaca</name>
    <dbReference type="NCBI Taxonomy" id="46204"/>
    <lineage>
        <taxon>Bacteria</taxon>
        <taxon>Bacillati</taxon>
        <taxon>Actinomycetota</taxon>
        <taxon>Actinomycetes</taxon>
        <taxon>Streptosporangiales</taxon>
        <taxon>Thermomonosporaceae</taxon>
        <taxon>Actinocorallia</taxon>
    </lineage>
</organism>
<dbReference type="EMBL" id="BAAATZ010000048">
    <property type="protein sequence ID" value="GAA2738837.1"/>
    <property type="molecule type" value="Genomic_DNA"/>
</dbReference>